<sequence length="271" mass="29710">MSIVFSGGGLLLSDSCQAGEFCGPSVEEFAPSALLFHGTFLEVNRIILIRFLAVGLIIAFFWLSLRRPKPVPGKFQSLIELCLEFVRKNIAEDILGKDAHRFLPLLTGIFFLTLSMNIMGIIPGLNIAGTSVIGLPLVMALVASVSFVYAGFKRHGFRYMSMTLFPAGVPRPLYILVAPIEFLSVFILRPITLTLRLTMNMMAGHLLLVLCFLATDFLFFTVGGAFAVLGIGTLLIGLAFTLFEIAVCFLQAYIFTLLTGVYIELSLADEH</sequence>
<keyword evidence="6 11" id="KW-0375">Hydrogen ion transport</keyword>
<dbReference type="CDD" id="cd00310">
    <property type="entry name" value="ATP-synt_Fo_a_6"/>
    <property type="match status" value="1"/>
</dbReference>
<dbReference type="InterPro" id="IPR035908">
    <property type="entry name" value="F0_ATP_A_sf"/>
</dbReference>
<name>Q83G85_TROWT</name>
<feature type="transmembrane region" description="Helical" evidence="11">
    <location>
        <begin position="173"/>
        <end position="191"/>
    </location>
</feature>
<evidence type="ECO:0000256" key="5">
    <source>
        <dbReference type="ARBA" id="ARBA00022692"/>
    </source>
</evidence>
<evidence type="ECO:0000256" key="8">
    <source>
        <dbReference type="ARBA" id="ARBA00023065"/>
    </source>
</evidence>
<dbReference type="GO" id="GO:0045259">
    <property type="term" value="C:proton-transporting ATP synthase complex"/>
    <property type="evidence" value="ECO:0007669"/>
    <property type="project" value="UniProtKB-KW"/>
</dbReference>
<dbReference type="PRINTS" id="PR00123">
    <property type="entry name" value="ATPASEA"/>
</dbReference>
<evidence type="ECO:0000313" key="13">
    <source>
        <dbReference type="EMBL" id="AAO44527.1"/>
    </source>
</evidence>
<keyword evidence="14" id="KW-1185">Reference proteome</keyword>
<comment type="similarity">
    <text evidence="2 11 12">Belongs to the ATPase A chain family.</text>
</comment>
<feature type="transmembrane region" description="Helical" evidence="11">
    <location>
        <begin position="236"/>
        <end position="263"/>
    </location>
</feature>
<dbReference type="GO" id="GO:0046933">
    <property type="term" value="F:proton-transporting ATP synthase activity, rotational mechanism"/>
    <property type="evidence" value="ECO:0007669"/>
    <property type="project" value="UniProtKB-UniRule"/>
</dbReference>
<evidence type="ECO:0000256" key="12">
    <source>
        <dbReference type="RuleBase" id="RU000483"/>
    </source>
</evidence>
<dbReference type="GeneID" id="67388111"/>
<feature type="transmembrane region" description="Helical" evidence="11">
    <location>
        <begin position="102"/>
        <end position="122"/>
    </location>
</feature>
<comment type="subunit">
    <text evidence="11">F-type ATPases have 2 components, CF(1) - the catalytic core - and CF(0) - the membrane proton channel. CF(1) has five subunits: alpha(3), beta(3), gamma(1), delta(1), epsilon(1). CF(0) has three main subunits: a(1), b(2) and c(9-12). The alpha and beta chains form an alternating ring which encloses part of the gamma chain. CF(1) is attached to CF(0) by a central stalk formed by the gamma and epsilon chains, while a peripheral stalk is formed by the delta and b chains.</text>
</comment>
<evidence type="ECO:0000256" key="2">
    <source>
        <dbReference type="ARBA" id="ARBA00006810"/>
    </source>
</evidence>
<dbReference type="AlphaFoldDB" id="Q83G85"/>
<dbReference type="EMBL" id="AE014184">
    <property type="protein sequence ID" value="AAO44527.1"/>
    <property type="molecule type" value="Genomic_DNA"/>
</dbReference>
<dbReference type="Pfam" id="PF00119">
    <property type="entry name" value="ATP-synt_A"/>
    <property type="match status" value="1"/>
</dbReference>
<keyword evidence="4 11" id="KW-0138">CF(0)</keyword>
<evidence type="ECO:0000256" key="11">
    <source>
        <dbReference type="HAMAP-Rule" id="MF_01393"/>
    </source>
</evidence>
<dbReference type="GO" id="GO:0005886">
    <property type="term" value="C:plasma membrane"/>
    <property type="evidence" value="ECO:0007669"/>
    <property type="project" value="UniProtKB-SubCell"/>
</dbReference>
<evidence type="ECO:0000256" key="7">
    <source>
        <dbReference type="ARBA" id="ARBA00022989"/>
    </source>
</evidence>
<evidence type="ECO:0000256" key="3">
    <source>
        <dbReference type="ARBA" id="ARBA00022448"/>
    </source>
</evidence>
<reference evidence="13 14" key="1">
    <citation type="journal article" date="2003" name="Genome Res.">
        <title>Tropheryma whipplei twist: a human pathogenic Actinobacteria with a reduced genome.</title>
        <authorList>
            <person name="Raoult D."/>
            <person name="Ogata H."/>
            <person name="Audic S."/>
            <person name="Robert C."/>
            <person name="Suhre K."/>
            <person name="Drancourt M."/>
            <person name="Claverie J.-M."/>
        </authorList>
    </citation>
    <scope>NUCLEOTIDE SEQUENCE [LARGE SCALE GENOMIC DNA]</scope>
    <source>
        <strain evidence="13 14">Twist</strain>
    </source>
</reference>
<dbReference type="KEGG" id="twh:TWT_430"/>
<dbReference type="GO" id="GO:0016787">
    <property type="term" value="F:hydrolase activity"/>
    <property type="evidence" value="ECO:0007669"/>
    <property type="project" value="UniProtKB-KW"/>
</dbReference>
<gene>
    <name evidence="11 13" type="primary">atpB</name>
    <name evidence="13" type="ordered locus">TWT_430</name>
</gene>
<evidence type="ECO:0000256" key="10">
    <source>
        <dbReference type="ARBA" id="ARBA00023310"/>
    </source>
</evidence>
<proteinExistence type="inferred from homology"/>
<dbReference type="OrthoDB" id="9809130at2"/>
<dbReference type="RefSeq" id="WP_011096290.1">
    <property type="nucleotide sequence ID" value="NC_004572.3"/>
</dbReference>
<dbReference type="NCBIfam" id="TIGR01131">
    <property type="entry name" value="ATP_synt_6_or_A"/>
    <property type="match status" value="1"/>
</dbReference>
<dbReference type="Gene3D" id="1.20.120.220">
    <property type="entry name" value="ATP synthase, F0 complex, subunit A"/>
    <property type="match status" value="1"/>
</dbReference>
<dbReference type="InterPro" id="IPR000568">
    <property type="entry name" value="ATP_synth_F0_asu"/>
</dbReference>
<feature type="transmembrane region" description="Helical" evidence="11">
    <location>
        <begin position="128"/>
        <end position="152"/>
    </location>
</feature>
<dbReference type="InterPro" id="IPR045083">
    <property type="entry name" value="ATP_synth_F0_asu_bact/mt"/>
</dbReference>
<dbReference type="Proteomes" id="UP000002200">
    <property type="component" value="Chromosome"/>
</dbReference>
<keyword evidence="13" id="KW-0378">Hydrolase</keyword>
<dbReference type="SUPFAM" id="SSF81336">
    <property type="entry name" value="F1F0 ATP synthase subunit A"/>
    <property type="match status" value="1"/>
</dbReference>
<evidence type="ECO:0000256" key="6">
    <source>
        <dbReference type="ARBA" id="ARBA00022781"/>
    </source>
</evidence>
<dbReference type="HOGENOM" id="CLU_041018_0_1_11"/>
<feature type="transmembrane region" description="Helical" evidence="11">
    <location>
        <begin position="46"/>
        <end position="65"/>
    </location>
</feature>
<evidence type="ECO:0000313" key="14">
    <source>
        <dbReference type="Proteomes" id="UP000002200"/>
    </source>
</evidence>
<evidence type="ECO:0000256" key="9">
    <source>
        <dbReference type="ARBA" id="ARBA00023136"/>
    </source>
</evidence>
<comment type="subcellular location">
    <subcellularLocation>
        <location evidence="11 12">Cell membrane</location>
        <topology evidence="11 12">Multi-pass membrane protein</topology>
    </subcellularLocation>
    <subcellularLocation>
        <location evidence="1">Membrane</location>
        <topology evidence="1">Multi-pass membrane protein</topology>
    </subcellularLocation>
</comment>
<dbReference type="eggNOG" id="COG0356">
    <property type="taxonomic scope" value="Bacteria"/>
</dbReference>
<organism evidence="13 14">
    <name type="scientific">Tropheryma whipplei (strain Twist)</name>
    <name type="common">Whipple's bacillus</name>
    <dbReference type="NCBI Taxonomy" id="203267"/>
    <lineage>
        <taxon>Bacteria</taxon>
        <taxon>Bacillati</taxon>
        <taxon>Actinomycetota</taxon>
        <taxon>Actinomycetes</taxon>
        <taxon>Micrococcales</taxon>
        <taxon>Tropherymataceae</taxon>
        <taxon>Tropheryma</taxon>
    </lineage>
</organism>
<feature type="transmembrane region" description="Helical" evidence="11">
    <location>
        <begin position="203"/>
        <end position="229"/>
    </location>
</feature>
<keyword evidence="3 11" id="KW-0813">Transport</keyword>
<dbReference type="PANTHER" id="PTHR11410">
    <property type="entry name" value="ATP SYNTHASE SUBUNIT A"/>
    <property type="match status" value="1"/>
</dbReference>
<dbReference type="HAMAP" id="MF_01393">
    <property type="entry name" value="ATP_synth_a_bact"/>
    <property type="match status" value="1"/>
</dbReference>
<keyword evidence="5 11" id="KW-0812">Transmembrane</keyword>
<keyword evidence="11" id="KW-1003">Cell membrane</keyword>
<dbReference type="STRING" id="203267.TWT_430"/>
<comment type="function">
    <text evidence="11 12">Key component of the proton channel; it plays a direct role in the translocation of protons across the membrane.</text>
</comment>
<evidence type="ECO:0000256" key="4">
    <source>
        <dbReference type="ARBA" id="ARBA00022547"/>
    </source>
</evidence>
<accession>Q83G85</accession>
<keyword evidence="8 11" id="KW-0406">Ion transport</keyword>
<keyword evidence="7 11" id="KW-1133">Transmembrane helix</keyword>
<keyword evidence="10 11" id="KW-0066">ATP synthesis</keyword>
<evidence type="ECO:0000256" key="1">
    <source>
        <dbReference type="ARBA" id="ARBA00004141"/>
    </source>
</evidence>
<protein>
    <recommendedName>
        <fullName evidence="11 12">ATP synthase subunit a</fullName>
    </recommendedName>
    <alternativeName>
        <fullName evidence="11">ATP synthase F0 sector subunit a</fullName>
    </alternativeName>
    <alternativeName>
        <fullName evidence="11">F-ATPase subunit 6</fullName>
    </alternativeName>
</protein>
<dbReference type="PANTHER" id="PTHR11410:SF0">
    <property type="entry name" value="ATP SYNTHASE SUBUNIT A"/>
    <property type="match status" value="1"/>
</dbReference>
<keyword evidence="9 11" id="KW-0472">Membrane</keyword>